<organism evidence="6 7">
    <name type="scientific">Aminobacter anthyllidis</name>
    <dbReference type="NCBI Taxonomy" id="1035067"/>
    <lineage>
        <taxon>Bacteria</taxon>
        <taxon>Pseudomonadati</taxon>
        <taxon>Pseudomonadota</taxon>
        <taxon>Alphaproteobacteria</taxon>
        <taxon>Hyphomicrobiales</taxon>
        <taxon>Phyllobacteriaceae</taxon>
        <taxon>Aminobacter</taxon>
    </lineage>
</organism>
<dbReference type="AlphaFoldDB" id="A0A9X1AH65"/>
<dbReference type="PANTHER" id="PTHR43095">
    <property type="entry name" value="SUGAR KINASE"/>
    <property type="match status" value="1"/>
</dbReference>
<dbReference type="PANTHER" id="PTHR43095:SF5">
    <property type="entry name" value="XYLULOSE KINASE"/>
    <property type="match status" value="1"/>
</dbReference>
<proteinExistence type="inferred from homology"/>
<accession>A0A9X1AH65</accession>
<dbReference type="InterPro" id="IPR043129">
    <property type="entry name" value="ATPase_NBD"/>
</dbReference>
<dbReference type="InterPro" id="IPR050406">
    <property type="entry name" value="FGGY_Carb_Kinase"/>
</dbReference>
<comment type="similarity">
    <text evidence="1">Belongs to the FGGY kinase family.</text>
</comment>
<dbReference type="CDD" id="cd07772">
    <property type="entry name" value="ASKHA_NBD_FGGY_NaCK-like"/>
    <property type="match status" value="1"/>
</dbReference>
<dbReference type="EMBL" id="JAFLWW010000015">
    <property type="protein sequence ID" value="MBT1159924.1"/>
    <property type="molecule type" value="Genomic_DNA"/>
</dbReference>
<gene>
    <name evidence="6" type="ORF">J1C56_30775</name>
</gene>
<dbReference type="InterPro" id="IPR018484">
    <property type="entry name" value="FGGY_N"/>
</dbReference>
<dbReference type="Proteomes" id="UP001138921">
    <property type="component" value="Unassembled WGS sequence"/>
</dbReference>
<reference evidence="6" key="2">
    <citation type="submission" date="2021-03" db="EMBL/GenBank/DDBJ databases">
        <authorList>
            <person name="Artuso I."/>
            <person name="Turrini P."/>
            <person name="Pirolo M."/>
            <person name="Lugli G.A."/>
            <person name="Ventura M."/>
            <person name="Visca P."/>
        </authorList>
    </citation>
    <scope>NUCLEOTIDE SEQUENCE</scope>
    <source>
        <strain evidence="6">LMG 26462</strain>
    </source>
</reference>
<dbReference type="Gene3D" id="3.30.420.40">
    <property type="match status" value="2"/>
</dbReference>
<name>A0A9X1AH65_9HYPH</name>
<dbReference type="InterPro" id="IPR049382">
    <property type="entry name" value="FGGY_C_2"/>
</dbReference>
<dbReference type="RefSeq" id="WP_214393715.1">
    <property type="nucleotide sequence ID" value="NZ_JAFLWW010000015.1"/>
</dbReference>
<evidence type="ECO:0000256" key="3">
    <source>
        <dbReference type="ARBA" id="ARBA00022777"/>
    </source>
</evidence>
<evidence type="ECO:0000313" key="6">
    <source>
        <dbReference type="EMBL" id="MBT1159924.1"/>
    </source>
</evidence>
<evidence type="ECO:0000313" key="7">
    <source>
        <dbReference type="Proteomes" id="UP001138921"/>
    </source>
</evidence>
<dbReference type="GO" id="GO:0005975">
    <property type="term" value="P:carbohydrate metabolic process"/>
    <property type="evidence" value="ECO:0007669"/>
    <property type="project" value="InterPro"/>
</dbReference>
<evidence type="ECO:0000259" key="5">
    <source>
        <dbReference type="Pfam" id="PF21546"/>
    </source>
</evidence>
<keyword evidence="2" id="KW-0808">Transferase</keyword>
<dbReference type="GO" id="GO:0016301">
    <property type="term" value="F:kinase activity"/>
    <property type="evidence" value="ECO:0007669"/>
    <property type="project" value="UniProtKB-KW"/>
</dbReference>
<keyword evidence="7" id="KW-1185">Reference proteome</keyword>
<feature type="domain" description="Carbohydrate kinase FGGY N-terminal" evidence="4">
    <location>
        <begin position="8"/>
        <end position="242"/>
    </location>
</feature>
<protein>
    <submittedName>
        <fullName evidence="6">FGGY-family carbohydrate kinase</fullName>
    </submittedName>
</protein>
<evidence type="ECO:0000256" key="1">
    <source>
        <dbReference type="ARBA" id="ARBA00009156"/>
    </source>
</evidence>
<dbReference type="Pfam" id="PF21546">
    <property type="entry name" value="FGGY_C_2"/>
    <property type="match status" value="1"/>
</dbReference>
<comment type="caution">
    <text evidence="6">The sequence shown here is derived from an EMBL/GenBank/DDBJ whole genome shotgun (WGS) entry which is preliminary data.</text>
</comment>
<keyword evidence="3 6" id="KW-0418">Kinase</keyword>
<feature type="domain" description="Carbohydrate kinase FGGY C-terminal" evidence="5">
    <location>
        <begin position="249"/>
        <end position="422"/>
    </location>
</feature>
<evidence type="ECO:0000256" key="2">
    <source>
        <dbReference type="ARBA" id="ARBA00022679"/>
    </source>
</evidence>
<evidence type="ECO:0000259" key="4">
    <source>
        <dbReference type="Pfam" id="PF00370"/>
    </source>
</evidence>
<dbReference type="SUPFAM" id="SSF53067">
    <property type="entry name" value="Actin-like ATPase domain"/>
    <property type="match status" value="2"/>
</dbReference>
<reference evidence="6" key="1">
    <citation type="journal article" date="2021" name="Microorganisms">
        <title>Phylogenomic Reconstruction and Metabolic Potential of the Genus Aminobacter.</title>
        <authorList>
            <person name="Artuso I."/>
            <person name="Turrini P."/>
            <person name="Pirolo M."/>
            <person name="Lugli G.A."/>
            <person name="Ventura M."/>
            <person name="Visca P."/>
        </authorList>
    </citation>
    <scope>NUCLEOTIDE SEQUENCE</scope>
    <source>
        <strain evidence="6">LMG 26462</strain>
    </source>
</reference>
<sequence length="456" mass="48358">MTTPRTVAVIDIGKTNAKAALVDLETLSEVAVRKTPNRPLADGLYRHHDVEAIWVFILESLTAFGRERQVDAISVTTHGATSVLLDAEGRLALPALDYEDGGPDTVRAQYDAVRPGFEETGSPPLPLGLNLGAQLHWQSQAFPDAFARVATILTYPQYWSWRLTGVVASEVTSLGCHTDLWNPRAGDFSSLVDRMGWRKLFPPLLPPSARLGSLRPKIAARTGLDPATPAHNGIHDSNASLLPHLLKRQAPFAVVSTGTWVVSMAVGGHKVTLDPARDTLINVNGLGDPVCSARFMGGREFELLTANTDGRWDDDVVGAVLAQGIMLLPSLQQGSGPFPAAVARWVGEPSQSERYVAAAFYLALMTATCLDLIGAQGPIVVEGPFAANRLYCDMLEAAAGRHVLPQAGQATGTSIGAALLAGGASGVPQVEDAGAAELPREWRAYANAWRASAGAG</sequence>
<dbReference type="Pfam" id="PF00370">
    <property type="entry name" value="FGGY_N"/>
    <property type="match status" value="1"/>
</dbReference>